<dbReference type="PaxDb" id="2903-EOD26598"/>
<dbReference type="EnsemblProtists" id="EOD26598">
    <property type="protein sequence ID" value="EOD26598"/>
    <property type="gene ID" value="EMIHUDRAFT_205708"/>
</dbReference>
<dbReference type="RefSeq" id="XP_005779027.1">
    <property type="nucleotide sequence ID" value="XM_005778970.1"/>
</dbReference>
<organism evidence="1 2">
    <name type="scientific">Emiliania huxleyi (strain CCMP1516)</name>
    <dbReference type="NCBI Taxonomy" id="280463"/>
    <lineage>
        <taxon>Eukaryota</taxon>
        <taxon>Haptista</taxon>
        <taxon>Haptophyta</taxon>
        <taxon>Prymnesiophyceae</taxon>
        <taxon>Isochrysidales</taxon>
        <taxon>Noelaerhabdaceae</taxon>
        <taxon>Emiliania</taxon>
    </lineage>
</organism>
<accession>A0A0D3JSW3</accession>
<dbReference type="Proteomes" id="UP000013827">
    <property type="component" value="Unassembled WGS sequence"/>
</dbReference>
<evidence type="ECO:0000313" key="1">
    <source>
        <dbReference type="EnsemblProtists" id="EOD26598"/>
    </source>
</evidence>
<dbReference type="Gene3D" id="2.60.120.260">
    <property type="entry name" value="Galactose-binding domain-like"/>
    <property type="match status" value="1"/>
</dbReference>
<evidence type="ECO:0000313" key="2">
    <source>
        <dbReference type="Proteomes" id="UP000013827"/>
    </source>
</evidence>
<sequence>MAGCVCKQTWTKTDLPDSPGESWGYCAQPAPASTVPHDGTTLVHTLEVGATGGFFTEWIEVYLYLDHTSRGDLQVELKAK</sequence>
<keyword evidence="2" id="KW-1185">Reference proteome</keyword>
<reference evidence="2" key="1">
    <citation type="journal article" date="2013" name="Nature">
        <title>Pan genome of the phytoplankton Emiliania underpins its global distribution.</title>
        <authorList>
            <person name="Read B.A."/>
            <person name="Kegel J."/>
            <person name="Klute M.J."/>
            <person name="Kuo A."/>
            <person name="Lefebvre S.C."/>
            <person name="Maumus F."/>
            <person name="Mayer C."/>
            <person name="Miller J."/>
            <person name="Monier A."/>
            <person name="Salamov A."/>
            <person name="Young J."/>
            <person name="Aguilar M."/>
            <person name="Claverie J.M."/>
            <person name="Frickenhaus S."/>
            <person name="Gonzalez K."/>
            <person name="Herman E.K."/>
            <person name="Lin Y.C."/>
            <person name="Napier J."/>
            <person name="Ogata H."/>
            <person name="Sarno A.F."/>
            <person name="Shmutz J."/>
            <person name="Schroeder D."/>
            <person name="de Vargas C."/>
            <person name="Verret F."/>
            <person name="von Dassow P."/>
            <person name="Valentin K."/>
            <person name="Van de Peer Y."/>
            <person name="Wheeler G."/>
            <person name="Dacks J.B."/>
            <person name="Delwiche C.F."/>
            <person name="Dyhrman S.T."/>
            <person name="Glockner G."/>
            <person name="John U."/>
            <person name="Richards T."/>
            <person name="Worden A.Z."/>
            <person name="Zhang X."/>
            <person name="Grigoriev I.V."/>
            <person name="Allen A.E."/>
            <person name="Bidle K."/>
            <person name="Borodovsky M."/>
            <person name="Bowler C."/>
            <person name="Brownlee C."/>
            <person name="Cock J.M."/>
            <person name="Elias M."/>
            <person name="Gladyshev V.N."/>
            <person name="Groth M."/>
            <person name="Guda C."/>
            <person name="Hadaegh A."/>
            <person name="Iglesias-Rodriguez M.D."/>
            <person name="Jenkins J."/>
            <person name="Jones B.M."/>
            <person name="Lawson T."/>
            <person name="Leese F."/>
            <person name="Lindquist E."/>
            <person name="Lobanov A."/>
            <person name="Lomsadze A."/>
            <person name="Malik S.B."/>
            <person name="Marsh M.E."/>
            <person name="Mackinder L."/>
            <person name="Mock T."/>
            <person name="Mueller-Roeber B."/>
            <person name="Pagarete A."/>
            <person name="Parker M."/>
            <person name="Probert I."/>
            <person name="Quesneville H."/>
            <person name="Raines C."/>
            <person name="Rensing S.A."/>
            <person name="Riano-Pachon D.M."/>
            <person name="Richier S."/>
            <person name="Rokitta S."/>
            <person name="Shiraiwa Y."/>
            <person name="Soanes D.M."/>
            <person name="van der Giezen M."/>
            <person name="Wahlund T.M."/>
            <person name="Williams B."/>
            <person name="Wilson W."/>
            <person name="Wolfe G."/>
            <person name="Wurch L.L."/>
        </authorList>
    </citation>
    <scope>NUCLEOTIDE SEQUENCE</scope>
</reference>
<dbReference type="AlphaFoldDB" id="A0A0D3JSW3"/>
<evidence type="ECO:0008006" key="3">
    <source>
        <dbReference type="Google" id="ProtNLM"/>
    </source>
</evidence>
<proteinExistence type="predicted"/>
<dbReference type="KEGG" id="ehx:EMIHUDRAFT_205708"/>
<dbReference type="HOGENOM" id="CLU_2594823_0_0_1"/>
<name>A0A0D3JSW3_EMIH1</name>
<protein>
    <recommendedName>
        <fullName evidence="3">Fibronectin type-II domain-containing protein</fullName>
    </recommendedName>
</protein>
<dbReference type="GeneID" id="17272144"/>
<reference evidence="1" key="2">
    <citation type="submission" date="2024-10" db="UniProtKB">
        <authorList>
            <consortium name="EnsemblProtists"/>
        </authorList>
    </citation>
    <scope>IDENTIFICATION</scope>
</reference>